<organism evidence="12 13">
    <name type="scientific">Peronospora belbahrii</name>
    <dbReference type="NCBI Taxonomy" id="622444"/>
    <lineage>
        <taxon>Eukaryota</taxon>
        <taxon>Sar</taxon>
        <taxon>Stramenopiles</taxon>
        <taxon>Oomycota</taxon>
        <taxon>Peronosporomycetes</taxon>
        <taxon>Peronosporales</taxon>
        <taxon>Peronosporaceae</taxon>
        <taxon>Peronospora</taxon>
    </lineage>
</organism>
<dbReference type="Pfam" id="PF18404">
    <property type="entry name" value="Glyco_transf_24"/>
    <property type="match status" value="1"/>
</dbReference>
<evidence type="ECO:0000259" key="10">
    <source>
        <dbReference type="Pfam" id="PF18402"/>
    </source>
</evidence>
<dbReference type="Pfam" id="PF18402">
    <property type="entry name" value="Thioredoxin_14"/>
    <property type="match status" value="1"/>
</dbReference>
<comment type="caution">
    <text evidence="12">The sequence shown here is derived from an EMBL/GenBank/DDBJ whole genome shotgun (WGS) entry which is preliminary data.</text>
</comment>
<feature type="domain" description="Glucosyltransferase 24 catalytic" evidence="11">
    <location>
        <begin position="1362"/>
        <end position="1631"/>
    </location>
</feature>
<feature type="compositionally biased region" description="Acidic residues" evidence="6">
    <location>
        <begin position="269"/>
        <end position="287"/>
    </location>
</feature>
<dbReference type="InterPro" id="IPR009448">
    <property type="entry name" value="UDP-g_GGtrans"/>
</dbReference>
<evidence type="ECO:0000256" key="7">
    <source>
        <dbReference type="SAM" id="SignalP"/>
    </source>
</evidence>
<dbReference type="InterPro" id="IPR040692">
    <property type="entry name" value="UGGT_TRXL_3"/>
</dbReference>
<dbReference type="GO" id="GO:0003980">
    <property type="term" value="F:UDP-glucose:glycoprotein glucosyltransferase activity"/>
    <property type="evidence" value="ECO:0007669"/>
    <property type="project" value="InterPro"/>
</dbReference>
<keyword evidence="3 7" id="KW-0732">Signal</keyword>
<dbReference type="SUPFAM" id="SSF53448">
    <property type="entry name" value="Nucleotide-diphospho-sugar transferases"/>
    <property type="match status" value="1"/>
</dbReference>
<evidence type="ECO:0000259" key="11">
    <source>
        <dbReference type="Pfam" id="PF18404"/>
    </source>
</evidence>
<evidence type="ECO:0000256" key="6">
    <source>
        <dbReference type="SAM" id="MobiDB-lite"/>
    </source>
</evidence>
<evidence type="ECO:0000259" key="9">
    <source>
        <dbReference type="Pfam" id="PF18401"/>
    </source>
</evidence>
<accession>A0AAU9LJQ1</accession>
<dbReference type="Pfam" id="PF06427">
    <property type="entry name" value="UDP-g_GGTase"/>
    <property type="match status" value="1"/>
</dbReference>
<feature type="signal peptide" evidence="7">
    <location>
        <begin position="1"/>
        <end position="21"/>
    </location>
</feature>
<evidence type="ECO:0000313" key="13">
    <source>
        <dbReference type="Proteomes" id="UP001160483"/>
    </source>
</evidence>
<dbReference type="CDD" id="cd06432">
    <property type="entry name" value="GT8_HUGT1_C_like"/>
    <property type="match status" value="1"/>
</dbReference>
<evidence type="ECO:0000256" key="2">
    <source>
        <dbReference type="ARBA" id="ARBA00004319"/>
    </source>
</evidence>
<dbReference type="InterPro" id="IPR040694">
    <property type="entry name" value="UGGT_TRXL_2"/>
</dbReference>
<sequence length="1643" mass="186541">MLLHAGFVALLATVKVSLTSARGVHVNLTASWPSSMLFPLMETSEFLAEENPLYFWQFLDNLATRTPYIQLVSHDVDELKTLAVSVADGIAPGLNNILELMLATRAYSVKVEMFRQLALDSAVRLCGENVDTWAVFYQEPHCIESVACSVTELGTILHDTKQKMHDQVCLAAGVNDVELSVDHKYPHIPLNPAKTSMSVILYGLVGTDPFYAFHTSLIKQAQENKIQYMVRHYPRDTPLDTLLQGYGVALDIKNMEYKTIDDSKKTEEDNTIGDGEDDEDEEEDDIDDEEVQGFLFKPLMARHRVIAHDLKQFYDILVKRVDDEQEQELKAWHMKDLGPSAARAIVDAKNPLRMLQTLSQDFPLQAKKLAFSRKSITSKFREEVATMRMQAARNGLINKFIMNGIAIDPMERSFNVFDFMTTLRKEWSVAKQLGRLPLNHTELEEMLTHVRELNQEQPVVRVHMRGSMSGTTPLYLNNIETDSNSAGWPHNVNVLRRPAWNLIFVRKNMYECILVLDPLTVASRAALSHIDFMRARGAPVQWALLISSKELMASKTSDDRRALLEKYKAFQDSEKAASWHFAKLLLLAQAKDRADEGSGDQRATSTEIASAFVRRVSENEKADILVEHLLEAYADVAVKIGSFEQNEEEAMACLRSDQFDDEILAMTEFIHLKHVPLGSFVFNGVVHQDLEIQQSIMSNFGRDQVLYVDMAHRDLLDNEMDLVEELLSAQDAYPAFLSIFESPESRDEGSVETESQKHLFADDVDGRLKAAAQPAIVYLHAPGSRIVPKKQTIIFPADLSNIRDARYAYCVVKTILEDSEQSLRIGVVPQLQSNSNSKHVRNDVGELMAAILATVGHSDNESHLKFIMEALGCVIKQKGADEMQEKLIEIWKKTKTKDSDKDLVYERVLALLKKKTGKWLIPMERSILEQFNMLLHSRFPPVYEEESEEGSSKIAHPRLFVNGRQVNLPPESLSDEDVATIIKHDLKYRTKPVAKALIKRNAILKIRDADKLSFDIMKTTGIVDKYVKTERASRLSVAEDALNSVRLPGDPSLQVAAYIDPLSEAAQVISSMLKMLHLQLNATIELVLLPAEEYRELPLRRFYRYLFEKRPSLTAISVEFRKLPVHPILTMKIDTPEAWNVQTLRAGDDLDNLRVDPESPTDLKSTTRAVFRLESLLVYGQCRDATLNMYASPNGLQLALEREVGGQLLHRDTLVMKNLGYFQLQATPGVWSLRLAKGRASELFDIIDPETDHPLEALPVVVYDFGSHISQLHVRKKGGMEQEELLQSVEDVQKPTSAVDTKSTGSDDSALRAYWSSMLNMMGKQDNGLESHPQDVADKTDQTDAAADNVSVQSKQRTGETIHVFSVASGYLYERFVKIMMLSVLKRTNNPVIFWLLENFLSPDFKASIPVLREQFGMDIRLITYKWPNWLRQQTEKQRIIWGYKILFLDVLFPLGVQKIIYVDADQVVRADLKELLELDLEGKPYGYTPFCDSRNVGFQFWRQGYWKDHLSGKPYHISALYVVDLAVFRQMAAGDVLRATYSQLSYDPNSLANLDQDLPNYVQHQIPIFSLPQEWLWCESWCSDETKATAKTIDLCNNPKHKEPKLDMAKRVIAGELFNESWIELDEEIKDAERKYTAQPTV</sequence>
<evidence type="ECO:0008006" key="14">
    <source>
        <dbReference type="Google" id="ProtNLM"/>
    </source>
</evidence>
<dbReference type="Pfam" id="PF18401">
    <property type="entry name" value="Thioredoxin_13"/>
    <property type="match status" value="1"/>
</dbReference>
<evidence type="ECO:0000256" key="3">
    <source>
        <dbReference type="ARBA" id="ARBA00022729"/>
    </source>
</evidence>
<protein>
    <recommendedName>
        <fullName evidence="14">UDP-glucose:glycoprotein glucosyltransferase</fullName>
    </recommendedName>
</protein>
<dbReference type="EMBL" id="CAKKTJ010000324">
    <property type="protein sequence ID" value="CAH0480266.1"/>
    <property type="molecule type" value="Genomic_DNA"/>
</dbReference>
<feature type="domain" description="UGGT thioredoxin-like" evidence="8">
    <location>
        <begin position="40"/>
        <end position="237"/>
    </location>
</feature>
<dbReference type="Gene3D" id="3.90.550.10">
    <property type="entry name" value="Spore Coat Polysaccharide Biosynthesis Protein SpsA, Chain A"/>
    <property type="match status" value="1"/>
</dbReference>
<feature type="domain" description="UGGT thioredoxin-like" evidence="10">
    <location>
        <begin position="470"/>
        <end position="734"/>
    </location>
</feature>
<dbReference type="GO" id="GO:0005788">
    <property type="term" value="C:endoplasmic reticulum lumen"/>
    <property type="evidence" value="ECO:0007669"/>
    <property type="project" value="UniProtKB-SubCell"/>
</dbReference>
<reference evidence="12" key="1">
    <citation type="submission" date="2021-11" db="EMBL/GenBank/DDBJ databases">
        <authorList>
            <person name="Islam A."/>
            <person name="Islam S."/>
            <person name="Flora M.S."/>
            <person name="Rahman M."/>
            <person name="Ziaur R.M."/>
            <person name="Epstein J.H."/>
            <person name="Hassan M."/>
            <person name="Klassen M."/>
            <person name="Woodard K."/>
            <person name="Webb A."/>
            <person name="Webby R.J."/>
            <person name="El Zowalaty M.E."/>
        </authorList>
    </citation>
    <scope>NUCLEOTIDE SEQUENCE</scope>
    <source>
        <strain evidence="12">Pbs3</strain>
    </source>
</reference>
<feature type="chain" id="PRO_5043829701" description="UDP-glucose:glycoprotein glucosyltransferase" evidence="7">
    <location>
        <begin position="22"/>
        <end position="1643"/>
    </location>
</feature>
<feature type="region of interest" description="Disordered" evidence="6">
    <location>
        <begin position="261"/>
        <end position="287"/>
    </location>
</feature>
<evidence type="ECO:0000259" key="8">
    <source>
        <dbReference type="Pfam" id="PF18400"/>
    </source>
</evidence>
<dbReference type="PANTHER" id="PTHR11226:SF0">
    <property type="entry name" value="UDP-GLUCOSE:GLYCOPROTEIN GLUCOSYLTRANSFERASE"/>
    <property type="match status" value="1"/>
</dbReference>
<name>A0AAU9LJQ1_9STRA</name>
<dbReference type="InterPro" id="IPR040497">
    <property type="entry name" value="Glyco_transf_24"/>
</dbReference>
<proteinExistence type="predicted"/>
<evidence type="ECO:0000256" key="1">
    <source>
        <dbReference type="ARBA" id="ARBA00001913"/>
    </source>
</evidence>
<dbReference type="GO" id="GO:0051082">
    <property type="term" value="F:unfolded protein binding"/>
    <property type="evidence" value="ECO:0007669"/>
    <property type="project" value="TreeGrafter"/>
</dbReference>
<keyword evidence="4" id="KW-0256">Endoplasmic reticulum</keyword>
<dbReference type="Proteomes" id="UP001160483">
    <property type="component" value="Unassembled WGS sequence"/>
</dbReference>
<dbReference type="InterPro" id="IPR040693">
    <property type="entry name" value="UGGT_TRXL_1"/>
</dbReference>
<comment type="subcellular location">
    <subcellularLocation>
        <location evidence="2">Endoplasmic reticulum lumen</location>
    </subcellularLocation>
</comment>
<keyword evidence="5" id="KW-0325">Glycoprotein</keyword>
<dbReference type="GO" id="GO:0036503">
    <property type="term" value="P:ERAD pathway"/>
    <property type="evidence" value="ECO:0007669"/>
    <property type="project" value="TreeGrafter"/>
</dbReference>
<gene>
    <name evidence="12" type="ORF">PBS003_LOCUS6890</name>
</gene>
<evidence type="ECO:0000256" key="5">
    <source>
        <dbReference type="ARBA" id="ARBA00023180"/>
    </source>
</evidence>
<evidence type="ECO:0000313" key="12">
    <source>
        <dbReference type="EMBL" id="CAH0480266.1"/>
    </source>
</evidence>
<dbReference type="InterPro" id="IPR029044">
    <property type="entry name" value="Nucleotide-diphossugar_trans"/>
</dbReference>
<dbReference type="GO" id="GO:0018279">
    <property type="term" value="P:protein N-linked glycosylation via asparagine"/>
    <property type="evidence" value="ECO:0007669"/>
    <property type="project" value="TreeGrafter"/>
</dbReference>
<feature type="domain" description="UGGT thioredoxin-like" evidence="9">
    <location>
        <begin position="325"/>
        <end position="450"/>
    </location>
</feature>
<evidence type="ECO:0000256" key="4">
    <source>
        <dbReference type="ARBA" id="ARBA00022824"/>
    </source>
</evidence>
<dbReference type="Pfam" id="PF18400">
    <property type="entry name" value="Thioredoxin_12"/>
    <property type="match status" value="1"/>
</dbReference>
<comment type="cofactor">
    <cofactor evidence="1">
        <name>Ca(2+)</name>
        <dbReference type="ChEBI" id="CHEBI:29108"/>
    </cofactor>
</comment>
<dbReference type="PANTHER" id="PTHR11226">
    <property type="entry name" value="UDP-GLUCOSE GLYCOPROTEIN:GLUCOSYLTRANSFERASE"/>
    <property type="match status" value="1"/>
</dbReference>